<reference evidence="2 3" key="1">
    <citation type="submission" date="2016-10" db="EMBL/GenBank/DDBJ databases">
        <authorList>
            <person name="de Groot N.N."/>
        </authorList>
    </citation>
    <scope>NUCLEOTIDE SEQUENCE [LARGE SCALE GENOMIC DNA]</scope>
    <source>
        <strain evidence="2 3">CGMCC 1.3442</strain>
    </source>
</reference>
<keyword evidence="1" id="KW-0812">Transmembrane</keyword>
<dbReference type="STRING" id="237069.SAMN05216498_0279"/>
<evidence type="ECO:0000256" key="1">
    <source>
        <dbReference type="SAM" id="Phobius"/>
    </source>
</evidence>
<keyword evidence="1" id="KW-0472">Membrane</keyword>
<feature type="transmembrane region" description="Helical" evidence="1">
    <location>
        <begin position="107"/>
        <end position="129"/>
    </location>
</feature>
<keyword evidence="3" id="KW-1185">Reference proteome</keyword>
<proteinExistence type="predicted"/>
<dbReference type="RefSeq" id="WP_093857821.1">
    <property type="nucleotide sequence ID" value="NZ_BJVZ01000014.1"/>
</dbReference>
<evidence type="ECO:0000313" key="3">
    <source>
        <dbReference type="Proteomes" id="UP000199334"/>
    </source>
</evidence>
<keyword evidence="1" id="KW-1133">Transmembrane helix</keyword>
<name>A0A1H0FJB1_9BACI</name>
<protein>
    <submittedName>
        <fullName evidence="2">Uncharacterized protein</fullName>
    </submittedName>
</protein>
<accession>A0A1H0FJB1</accession>
<feature type="transmembrane region" description="Helical" evidence="1">
    <location>
        <begin position="68"/>
        <end position="86"/>
    </location>
</feature>
<feature type="transmembrane region" description="Helical" evidence="1">
    <location>
        <begin position="12"/>
        <end position="30"/>
    </location>
</feature>
<dbReference type="EMBL" id="FNIG01000012">
    <property type="protein sequence ID" value="SDN94753.1"/>
    <property type="molecule type" value="Genomic_DNA"/>
</dbReference>
<feature type="transmembrane region" description="Helical" evidence="1">
    <location>
        <begin position="37"/>
        <end position="56"/>
    </location>
</feature>
<dbReference type="AlphaFoldDB" id="A0A1H0FJB1"/>
<dbReference type="OrthoDB" id="2971011at2"/>
<gene>
    <name evidence="2" type="ORF">SAMN05216498_0279</name>
</gene>
<evidence type="ECO:0000313" key="2">
    <source>
        <dbReference type="EMBL" id="SDN94753.1"/>
    </source>
</evidence>
<sequence length="275" mass="31441">MISLSLIDILDWFFIAFILMLLANLVKLIGRVKDFDWLILVLTAALTLVFLILVNFDGYTFEGLWEKFLVLTISAFIINFAMKKAIEDFFIKKKKTVNWRNDRAFMMSVVITSAIILISFLSYSIWYTIPRDIDQTHQGIHFQLGEGNQDYEEPVTIRVKGDWRRSLSGGGYFDGNFEIVGDGIRITGDEAATTLRVLPDHMGNRGYLHYRSTDVIFNFGDVYMEDDFEAISVARSDNGSWTSSDGWVISAPANTRDQGLELANELHPYRGIKFE</sequence>
<dbReference type="Proteomes" id="UP000199334">
    <property type="component" value="Unassembled WGS sequence"/>
</dbReference>
<organism evidence="2 3">
    <name type="scientific">Tenuibacillus multivorans</name>
    <dbReference type="NCBI Taxonomy" id="237069"/>
    <lineage>
        <taxon>Bacteria</taxon>
        <taxon>Bacillati</taxon>
        <taxon>Bacillota</taxon>
        <taxon>Bacilli</taxon>
        <taxon>Bacillales</taxon>
        <taxon>Bacillaceae</taxon>
        <taxon>Tenuibacillus</taxon>
    </lineage>
</organism>